<organism evidence="1 2">
    <name type="scientific">Sorghum bicolor</name>
    <name type="common">Sorghum</name>
    <name type="synonym">Sorghum vulgare</name>
    <dbReference type="NCBI Taxonomy" id="4558"/>
    <lineage>
        <taxon>Eukaryota</taxon>
        <taxon>Viridiplantae</taxon>
        <taxon>Streptophyta</taxon>
        <taxon>Embryophyta</taxon>
        <taxon>Tracheophyta</taxon>
        <taxon>Spermatophyta</taxon>
        <taxon>Magnoliopsida</taxon>
        <taxon>Liliopsida</taxon>
        <taxon>Poales</taxon>
        <taxon>Poaceae</taxon>
        <taxon>PACMAD clade</taxon>
        <taxon>Panicoideae</taxon>
        <taxon>Andropogonodae</taxon>
        <taxon>Andropogoneae</taxon>
        <taxon>Sorghinae</taxon>
        <taxon>Sorghum</taxon>
    </lineage>
</organism>
<dbReference type="AlphaFoldDB" id="A0A1W0W625"/>
<dbReference type="InParanoid" id="A0A1W0W625"/>
<name>A0A1W0W625_SORBI</name>
<protein>
    <submittedName>
        <fullName evidence="1">Uncharacterized protein</fullName>
    </submittedName>
</protein>
<reference evidence="2" key="2">
    <citation type="journal article" date="2018" name="Plant J.">
        <title>The Sorghum bicolor reference genome: improved assembly, gene annotations, a transcriptome atlas, and signatures of genome organization.</title>
        <authorList>
            <person name="McCormick R.F."/>
            <person name="Truong S.K."/>
            <person name="Sreedasyam A."/>
            <person name="Jenkins J."/>
            <person name="Shu S."/>
            <person name="Sims D."/>
            <person name="Kennedy M."/>
            <person name="Amirebrahimi M."/>
            <person name="Weers B.D."/>
            <person name="McKinley B."/>
            <person name="Mattison A."/>
            <person name="Morishige D.T."/>
            <person name="Grimwood J."/>
            <person name="Schmutz J."/>
            <person name="Mullet J.E."/>
        </authorList>
    </citation>
    <scope>NUCLEOTIDE SEQUENCE [LARGE SCALE GENOMIC DNA]</scope>
    <source>
        <strain evidence="2">cv. BTx623</strain>
    </source>
</reference>
<dbReference type="Proteomes" id="UP000000768">
    <property type="component" value="Chromosome 2"/>
</dbReference>
<reference evidence="1 2" key="1">
    <citation type="journal article" date="2009" name="Nature">
        <title>The Sorghum bicolor genome and the diversification of grasses.</title>
        <authorList>
            <person name="Paterson A.H."/>
            <person name="Bowers J.E."/>
            <person name="Bruggmann R."/>
            <person name="Dubchak I."/>
            <person name="Grimwood J."/>
            <person name="Gundlach H."/>
            <person name="Haberer G."/>
            <person name="Hellsten U."/>
            <person name="Mitros T."/>
            <person name="Poliakov A."/>
            <person name="Schmutz J."/>
            <person name="Spannagl M."/>
            <person name="Tang H."/>
            <person name="Wang X."/>
            <person name="Wicker T."/>
            <person name="Bharti A.K."/>
            <person name="Chapman J."/>
            <person name="Feltus F.A."/>
            <person name="Gowik U."/>
            <person name="Grigoriev I.V."/>
            <person name="Lyons E."/>
            <person name="Maher C.A."/>
            <person name="Martis M."/>
            <person name="Narechania A."/>
            <person name="Otillar R.P."/>
            <person name="Penning B.W."/>
            <person name="Salamov A.A."/>
            <person name="Wang Y."/>
            <person name="Zhang L."/>
            <person name="Carpita N.C."/>
            <person name="Freeling M."/>
            <person name="Gingle A.R."/>
            <person name="Hash C.T."/>
            <person name="Keller B."/>
            <person name="Klein P."/>
            <person name="Kresovich S."/>
            <person name="McCann M.C."/>
            <person name="Ming R."/>
            <person name="Peterson D.G."/>
            <person name="Mehboob-ur-Rahman"/>
            <person name="Ware D."/>
            <person name="Westhoff P."/>
            <person name="Mayer K.F."/>
            <person name="Messing J."/>
            <person name="Rokhsar D.S."/>
        </authorList>
    </citation>
    <scope>NUCLEOTIDE SEQUENCE [LARGE SCALE GENOMIC DNA]</scope>
    <source>
        <strain evidence="2">cv. BTx623</strain>
    </source>
</reference>
<gene>
    <name evidence="1" type="ORF">SORBI_3002G285001</name>
</gene>
<sequence length="41" mass="4445">MAACRPPTSAPLGSGSALRCWFACQFVKVGRMEILSFRLSV</sequence>
<dbReference type="Gramene" id="OQU89864">
    <property type="protein sequence ID" value="OQU89864"/>
    <property type="gene ID" value="SORBI_3002G285001"/>
</dbReference>
<keyword evidence="2" id="KW-1185">Reference proteome</keyword>
<evidence type="ECO:0000313" key="1">
    <source>
        <dbReference type="EMBL" id="OQU89864.1"/>
    </source>
</evidence>
<dbReference type="EMBL" id="CM000761">
    <property type="protein sequence ID" value="OQU89864.1"/>
    <property type="molecule type" value="Genomic_DNA"/>
</dbReference>
<accession>A0A1W0W625</accession>
<evidence type="ECO:0000313" key="2">
    <source>
        <dbReference type="Proteomes" id="UP000000768"/>
    </source>
</evidence>
<proteinExistence type="predicted"/>